<dbReference type="GO" id="GO:0009002">
    <property type="term" value="F:serine-type D-Ala-D-Ala carboxypeptidase activity"/>
    <property type="evidence" value="ECO:0007669"/>
    <property type="project" value="UniProtKB-EC"/>
</dbReference>
<name>A0A916JN90_9FLAO</name>
<feature type="domain" description="Penicillin-binding protein dimerisation" evidence="13">
    <location>
        <begin position="51"/>
        <end position="219"/>
    </location>
</feature>
<dbReference type="RefSeq" id="WP_258542643.1">
    <property type="nucleotide sequence ID" value="NZ_OU015584.1"/>
</dbReference>
<comment type="subcellular location">
    <subcellularLocation>
        <location evidence="2">Cell membrane</location>
    </subcellularLocation>
    <subcellularLocation>
        <location evidence="1">Membrane</location>
        <topology evidence="1">Single-pass membrane protein</topology>
    </subcellularLocation>
</comment>
<dbReference type="GO" id="GO:0071555">
    <property type="term" value="P:cell wall organization"/>
    <property type="evidence" value="ECO:0007669"/>
    <property type="project" value="UniProtKB-KW"/>
</dbReference>
<dbReference type="InterPro" id="IPR001460">
    <property type="entry name" value="PCN-bd_Tpept"/>
</dbReference>
<evidence type="ECO:0000313" key="15">
    <source>
        <dbReference type="Proteomes" id="UP000683507"/>
    </source>
</evidence>
<dbReference type="Pfam" id="PF03717">
    <property type="entry name" value="PBP_dimer"/>
    <property type="match status" value="1"/>
</dbReference>
<gene>
    <name evidence="14" type="primary">mrdA</name>
    <name evidence="14" type="ORF">CRYO30217_02413</name>
</gene>
<evidence type="ECO:0000259" key="13">
    <source>
        <dbReference type="Pfam" id="PF03717"/>
    </source>
</evidence>
<dbReference type="GO" id="GO:0008658">
    <property type="term" value="F:penicillin binding"/>
    <property type="evidence" value="ECO:0007669"/>
    <property type="project" value="InterPro"/>
</dbReference>
<keyword evidence="4 14" id="KW-0121">Carboxypeptidase</keyword>
<keyword evidence="10" id="KW-0961">Cell wall biogenesis/degradation</keyword>
<dbReference type="GO" id="GO:0071972">
    <property type="term" value="F:peptidoglycan L,D-transpeptidase activity"/>
    <property type="evidence" value="ECO:0007669"/>
    <property type="project" value="TreeGrafter"/>
</dbReference>
<dbReference type="AlphaFoldDB" id="A0A916JN90"/>
<evidence type="ECO:0000256" key="2">
    <source>
        <dbReference type="ARBA" id="ARBA00004236"/>
    </source>
</evidence>
<dbReference type="EC" id="3.4.16.4" evidence="14"/>
<reference evidence="14" key="1">
    <citation type="submission" date="2021-04" db="EMBL/GenBank/DDBJ databases">
        <authorList>
            <person name="Rodrigo-Torres L."/>
            <person name="Arahal R. D."/>
            <person name="Lucena T."/>
        </authorList>
    </citation>
    <scope>NUCLEOTIDE SEQUENCE</scope>
    <source>
        <strain evidence="14">AS29M-1</strain>
    </source>
</reference>
<evidence type="ECO:0000256" key="11">
    <source>
        <dbReference type="SAM" id="Phobius"/>
    </source>
</evidence>
<dbReference type="InterPro" id="IPR012338">
    <property type="entry name" value="Beta-lactam/transpept-like"/>
</dbReference>
<evidence type="ECO:0000256" key="5">
    <source>
        <dbReference type="ARBA" id="ARBA00022692"/>
    </source>
</evidence>
<dbReference type="Proteomes" id="UP000683507">
    <property type="component" value="Chromosome"/>
</dbReference>
<keyword evidence="4 14" id="KW-0645">Protease</keyword>
<dbReference type="SUPFAM" id="SSF56519">
    <property type="entry name" value="Penicillin binding protein dimerisation domain"/>
    <property type="match status" value="1"/>
</dbReference>
<dbReference type="SUPFAM" id="SSF56601">
    <property type="entry name" value="beta-lactamase/transpeptidase-like"/>
    <property type="match status" value="1"/>
</dbReference>
<evidence type="ECO:0000256" key="3">
    <source>
        <dbReference type="ARBA" id="ARBA00022475"/>
    </source>
</evidence>
<keyword evidence="5 11" id="KW-0812">Transmembrane</keyword>
<keyword evidence="14" id="KW-0378">Hydrolase</keyword>
<dbReference type="KEGG" id="ptan:CRYO30217_02413"/>
<evidence type="ECO:0000256" key="10">
    <source>
        <dbReference type="ARBA" id="ARBA00023316"/>
    </source>
</evidence>
<evidence type="ECO:0000313" key="14">
    <source>
        <dbReference type="EMBL" id="CAG5084238.1"/>
    </source>
</evidence>
<dbReference type="Pfam" id="PF00905">
    <property type="entry name" value="Transpeptidase"/>
    <property type="match status" value="1"/>
</dbReference>
<proteinExistence type="predicted"/>
<evidence type="ECO:0000256" key="8">
    <source>
        <dbReference type="ARBA" id="ARBA00022989"/>
    </source>
</evidence>
<accession>A0A916JN90</accession>
<dbReference type="PANTHER" id="PTHR30627">
    <property type="entry name" value="PEPTIDOGLYCAN D,D-TRANSPEPTIDASE"/>
    <property type="match status" value="1"/>
</dbReference>
<evidence type="ECO:0000259" key="12">
    <source>
        <dbReference type="Pfam" id="PF00905"/>
    </source>
</evidence>
<dbReference type="GO" id="GO:0008360">
    <property type="term" value="P:regulation of cell shape"/>
    <property type="evidence" value="ECO:0007669"/>
    <property type="project" value="UniProtKB-KW"/>
</dbReference>
<evidence type="ECO:0000256" key="9">
    <source>
        <dbReference type="ARBA" id="ARBA00023136"/>
    </source>
</evidence>
<evidence type="ECO:0000256" key="1">
    <source>
        <dbReference type="ARBA" id="ARBA00004167"/>
    </source>
</evidence>
<evidence type="ECO:0000256" key="4">
    <source>
        <dbReference type="ARBA" id="ARBA00022645"/>
    </source>
</evidence>
<dbReference type="PANTHER" id="PTHR30627:SF2">
    <property type="entry name" value="PEPTIDOGLYCAN D,D-TRANSPEPTIDASE MRDA"/>
    <property type="match status" value="1"/>
</dbReference>
<dbReference type="InterPro" id="IPR005311">
    <property type="entry name" value="PBP_dimer"/>
</dbReference>
<dbReference type="InterPro" id="IPR036138">
    <property type="entry name" value="PBP_dimer_sf"/>
</dbReference>
<keyword evidence="9 11" id="KW-0472">Membrane</keyword>
<keyword evidence="6" id="KW-0133">Cell shape</keyword>
<protein>
    <submittedName>
        <fullName evidence="14">Peptidoglycan D,D-transpeptidase MrdA</fullName>
        <ecNumber evidence="14">3.4.16.4</ecNumber>
    </submittedName>
</protein>
<keyword evidence="15" id="KW-1185">Reference proteome</keyword>
<dbReference type="Gene3D" id="3.30.1390.30">
    <property type="entry name" value="Penicillin-binding protein 2a, domain 3"/>
    <property type="match status" value="1"/>
</dbReference>
<evidence type="ECO:0000256" key="6">
    <source>
        <dbReference type="ARBA" id="ARBA00022960"/>
    </source>
</evidence>
<dbReference type="GO" id="GO:0009252">
    <property type="term" value="P:peptidoglycan biosynthetic process"/>
    <property type="evidence" value="ECO:0007669"/>
    <property type="project" value="UniProtKB-KW"/>
</dbReference>
<keyword evidence="3" id="KW-1003">Cell membrane</keyword>
<organism evidence="14 15">
    <name type="scientific">Parvicella tangerina</name>
    <dbReference type="NCBI Taxonomy" id="2829795"/>
    <lineage>
        <taxon>Bacteria</taxon>
        <taxon>Pseudomonadati</taxon>
        <taxon>Bacteroidota</taxon>
        <taxon>Flavobacteriia</taxon>
        <taxon>Flavobacteriales</taxon>
        <taxon>Parvicellaceae</taxon>
        <taxon>Parvicella</taxon>
    </lineage>
</organism>
<evidence type="ECO:0000256" key="7">
    <source>
        <dbReference type="ARBA" id="ARBA00022984"/>
    </source>
</evidence>
<dbReference type="InterPro" id="IPR050515">
    <property type="entry name" value="Beta-lactam/transpept"/>
</dbReference>
<sequence length="623" mass="70269">MDPFQNRRWVIILSIIAVAIVMVVRLLYLQVLDDKWANRSEEITHSEKSLKPSRGLIYDRNGVLLVEASQVYDIYVTPDEIGETDTTKLCQIFDLTREEFDKKIEKANSYASYKPSVFIEGMHKDDYAKISHFLPELDGFYEERNTQRGYPEHVAAHVLGYIGIISKEEYEKDRESENPYYTMNDYVGKSGIELIYEEELRGERGKVSYLKDRLGNEKEDLYSQNAKAGENLYTTLDVNLQKYGEKLMGNKVGCIVAIEPGSGEILSMVSAPFYDPELFVGRDFGKNYAKINEEDSLKLKPLINKSIYNDTYRPGSIFKLVQALVGMEAGVIQHNTGFTCNKALIGCHNHPTPNDVGTAIQHSCNPYFYQVYKRLIQRGEDPSIFKDSRLGIEKWAKAVRSFGLGVKLKTDIPGVKTGRIPDAEFYDNEIDRGGGLYGYGKYSWAFSTIYSNSIGEGEIGVSPLQMANLAAIIANRGYYYTPHLVRKIGENGEKRALYQEKNYTVVSPEHFDPVINAMEQVVENGTARRAQIDGIAVCGKTGTVENKADDINDHSVFIAFAPKDDPKIAVAVYVEYGTWGGTWAAPIASLMIEKYLNGELSEKGKEKEQRVVSTSILYKNQKF</sequence>
<dbReference type="Gene3D" id="3.90.1310.10">
    <property type="entry name" value="Penicillin-binding protein 2a (Domain 2)"/>
    <property type="match status" value="1"/>
</dbReference>
<dbReference type="GO" id="GO:0005886">
    <property type="term" value="C:plasma membrane"/>
    <property type="evidence" value="ECO:0007669"/>
    <property type="project" value="UniProtKB-SubCell"/>
</dbReference>
<dbReference type="Gene3D" id="3.40.710.10">
    <property type="entry name" value="DD-peptidase/beta-lactamase superfamily"/>
    <property type="match status" value="1"/>
</dbReference>
<dbReference type="EMBL" id="OU015584">
    <property type="protein sequence ID" value="CAG5084238.1"/>
    <property type="molecule type" value="Genomic_DNA"/>
</dbReference>
<keyword evidence="8 11" id="KW-1133">Transmembrane helix</keyword>
<keyword evidence="7" id="KW-0573">Peptidoglycan synthesis</keyword>
<feature type="transmembrane region" description="Helical" evidence="11">
    <location>
        <begin position="9"/>
        <end position="28"/>
    </location>
</feature>
<feature type="domain" description="Penicillin-binding protein transpeptidase" evidence="12">
    <location>
        <begin position="253"/>
        <end position="589"/>
    </location>
</feature>